<keyword evidence="2" id="KW-0547">Nucleotide-binding</keyword>
<gene>
    <name evidence="5" type="ORF">AMJ44_15365</name>
</gene>
<dbReference type="Gene3D" id="2.40.50.140">
    <property type="entry name" value="Nucleic acid-binding proteins"/>
    <property type="match status" value="1"/>
</dbReference>
<dbReference type="AlphaFoldDB" id="A0A0S7XJK6"/>
<reference evidence="5 6" key="1">
    <citation type="journal article" date="2015" name="Microbiome">
        <title>Genomic resolution of linkages in carbon, nitrogen, and sulfur cycling among widespread estuary sediment bacteria.</title>
        <authorList>
            <person name="Baker B.J."/>
            <person name="Lazar C.S."/>
            <person name="Teske A.P."/>
            <person name="Dick G.J."/>
        </authorList>
    </citation>
    <scope>NUCLEOTIDE SEQUENCE [LARGE SCALE GENOMIC DNA]</scope>
    <source>
        <strain evidence="5">DG_54_3</strain>
    </source>
</reference>
<dbReference type="Pfam" id="PF00005">
    <property type="entry name" value="ABC_tran"/>
    <property type="match status" value="1"/>
</dbReference>
<evidence type="ECO:0000259" key="4">
    <source>
        <dbReference type="PROSITE" id="PS50893"/>
    </source>
</evidence>
<evidence type="ECO:0000256" key="2">
    <source>
        <dbReference type="ARBA" id="ARBA00022741"/>
    </source>
</evidence>
<dbReference type="InterPro" id="IPR008995">
    <property type="entry name" value="Mo/tungstate-bd_C_term_dom"/>
</dbReference>
<dbReference type="GO" id="GO:0005524">
    <property type="term" value="F:ATP binding"/>
    <property type="evidence" value="ECO:0007669"/>
    <property type="project" value="UniProtKB-KW"/>
</dbReference>
<dbReference type="PROSITE" id="PS00211">
    <property type="entry name" value="ABC_TRANSPORTER_1"/>
    <property type="match status" value="1"/>
</dbReference>
<name>A0A0S7XJK6_UNCSA</name>
<dbReference type="InterPro" id="IPR003439">
    <property type="entry name" value="ABC_transporter-like_ATP-bd"/>
</dbReference>
<organism evidence="5 6">
    <name type="scientific">candidate division WOR-1 bacterium DG_54_3</name>
    <dbReference type="NCBI Taxonomy" id="1703775"/>
    <lineage>
        <taxon>Bacteria</taxon>
        <taxon>Bacillati</taxon>
        <taxon>Saganbacteria</taxon>
    </lineage>
</organism>
<keyword evidence="3" id="KW-0067">ATP-binding</keyword>
<dbReference type="EMBL" id="LIZX01000261">
    <property type="protein sequence ID" value="KPJ62657.1"/>
    <property type="molecule type" value="Genomic_DNA"/>
</dbReference>
<dbReference type="GO" id="GO:0055052">
    <property type="term" value="C:ATP-binding cassette (ABC) transporter complex, substrate-binding subunit-containing"/>
    <property type="evidence" value="ECO:0007669"/>
    <property type="project" value="TreeGrafter"/>
</dbReference>
<keyword evidence="1" id="KW-0813">Transport</keyword>
<dbReference type="SMART" id="SM00382">
    <property type="entry name" value="AAA"/>
    <property type="match status" value="1"/>
</dbReference>
<comment type="caution">
    <text evidence="5">The sequence shown here is derived from an EMBL/GenBank/DDBJ whole genome shotgun (WGS) entry which is preliminary data.</text>
</comment>
<dbReference type="InterPro" id="IPR003593">
    <property type="entry name" value="AAA+_ATPase"/>
</dbReference>
<accession>A0A0S7XJK6</accession>
<dbReference type="Gene3D" id="3.40.50.300">
    <property type="entry name" value="P-loop containing nucleotide triphosphate hydrolases"/>
    <property type="match status" value="1"/>
</dbReference>
<dbReference type="SUPFAM" id="SSF50331">
    <property type="entry name" value="MOP-like"/>
    <property type="match status" value="1"/>
</dbReference>
<dbReference type="InterPro" id="IPR047641">
    <property type="entry name" value="ABC_transpr_MalK/UgpC-like"/>
</dbReference>
<dbReference type="Pfam" id="PF08402">
    <property type="entry name" value="TOBE_2"/>
    <property type="match status" value="1"/>
</dbReference>
<dbReference type="PATRIC" id="fig|1703775.3.peg.3027"/>
<evidence type="ECO:0000313" key="6">
    <source>
        <dbReference type="Proteomes" id="UP000051861"/>
    </source>
</evidence>
<evidence type="ECO:0000313" key="5">
    <source>
        <dbReference type="EMBL" id="KPJ62657.1"/>
    </source>
</evidence>
<dbReference type="SUPFAM" id="SSF52540">
    <property type="entry name" value="P-loop containing nucleoside triphosphate hydrolases"/>
    <property type="match status" value="1"/>
</dbReference>
<proteinExistence type="predicted"/>
<dbReference type="PROSITE" id="PS50893">
    <property type="entry name" value="ABC_TRANSPORTER_2"/>
    <property type="match status" value="1"/>
</dbReference>
<dbReference type="GO" id="GO:0016887">
    <property type="term" value="F:ATP hydrolysis activity"/>
    <property type="evidence" value="ECO:0007669"/>
    <property type="project" value="InterPro"/>
</dbReference>
<dbReference type="GO" id="GO:0140359">
    <property type="term" value="F:ABC-type transporter activity"/>
    <property type="evidence" value="ECO:0007669"/>
    <property type="project" value="UniProtKB-ARBA"/>
</dbReference>
<dbReference type="InterPro" id="IPR012340">
    <property type="entry name" value="NA-bd_OB-fold"/>
</dbReference>
<dbReference type="InterPro" id="IPR027417">
    <property type="entry name" value="P-loop_NTPase"/>
</dbReference>
<dbReference type="FunFam" id="3.40.50.300:FF:000042">
    <property type="entry name" value="Maltose/maltodextrin ABC transporter, ATP-binding protein"/>
    <property type="match status" value="1"/>
</dbReference>
<dbReference type="PANTHER" id="PTHR43875:SF1">
    <property type="entry name" value="OSMOPROTECTIVE COMPOUNDS UPTAKE ATP-BINDING PROTEIN GGTA"/>
    <property type="match status" value="1"/>
</dbReference>
<dbReference type="Gene3D" id="2.40.50.100">
    <property type="match status" value="2"/>
</dbReference>
<sequence>MAEVKLEDLTKKFNQVTAVDDIDLDIKDGEFLTLVGPSGCGKSTALRLVAGLEKVTSGNVYIEGKLVNHIPPQERNISMVFQSYALFPHMSVESNLAFGLKIKRRSLKQKIEKVRWVLELLGLKGMEKRLPKELSGGQRQRVALGRALVLEPDVLLLDEPLSNLDAKLRLRMRTELKRLHKKIKTTIIYVTHDQAEAMTLSDRLAVMKDGKILQKGTPQEIYEKPEDIFTAGFIGSPPMNFVPGDRLPFIGKKNVMVGIRPEDLSVSLEKKEESISGKSSVTETLGSDNYLYADISDLLIAVRLKPDQRIPEDQSIWLVPNIEKIHIFDKLTGKRT</sequence>
<dbReference type="InterPro" id="IPR017871">
    <property type="entry name" value="ABC_transporter-like_CS"/>
</dbReference>
<protein>
    <recommendedName>
        <fullName evidence="4">ABC transporter domain-containing protein</fullName>
    </recommendedName>
</protein>
<feature type="domain" description="ABC transporter" evidence="4">
    <location>
        <begin position="4"/>
        <end position="234"/>
    </location>
</feature>
<dbReference type="Proteomes" id="UP000051861">
    <property type="component" value="Unassembled WGS sequence"/>
</dbReference>
<evidence type="ECO:0000256" key="1">
    <source>
        <dbReference type="ARBA" id="ARBA00022448"/>
    </source>
</evidence>
<dbReference type="PANTHER" id="PTHR43875">
    <property type="entry name" value="MALTODEXTRIN IMPORT ATP-BINDING PROTEIN MSMX"/>
    <property type="match status" value="1"/>
</dbReference>
<evidence type="ECO:0000256" key="3">
    <source>
        <dbReference type="ARBA" id="ARBA00022840"/>
    </source>
</evidence>
<dbReference type="InterPro" id="IPR013611">
    <property type="entry name" value="Transp-assoc_OB_typ2"/>
</dbReference>